<evidence type="ECO:0000256" key="8">
    <source>
        <dbReference type="ARBA" id="ARBA00022840"/>
    </source>
</evidence>
<keyword evidence="12" id="KW-1185">Reference proteome</keyword>
<comment type="subcellular location">
    <subcellularLocation>
        <location evidence="2 10">Cytoplasm</location>
    </subcellularLocation>
</comment>
<dbReference type="HAMAP" id="MF_01020">
    <property type="entry name" value="HisE"/>
    <property type="match status" value="1"/>
</dbReference>
<dbReference type="PANTHER" id="PTHR42945:SF9">
    <property type="entry name" value="HISTIDINE BIOSYNTHESIS BIFUNCTIONAL PROTEIN HISIE"/>
    <property type="match status" value="1"/>
</dbReference>
<dbReference type="EMBL" id="CBXI010000003">
    <property type="protein sequence ID" value="CDL90058.1"/>
    <property type="molecule type" value="Genomic_DNA"/>
</dbReference>
<dbReference type="Pfam" id="PF01503">
    <property type="entry name" value="PRA-PH"/>
    <property type="match status" value="1"/>
</dbReference>
<evidence type="ECO:0000313" key="12">
    <source>
        <dbReference type="Proteomes" id="UP000019482"/>
    </source>
</evidence>
<comment type="caution">
    <text evidence="11">The sequence shown here is derived from an EMBL/GenBank/DDBJ whole genome shotgun (WGS) entry which is preliminary data.</text>
</comment>
<sequence length="110" mass="12790">MEIKGAIEELYNVIEDRRKNPVEDSYTNYLFTKGLDKILKKVGEESTEVVIASKNGNKEEEVPEICDLIYHVIVLMVNQGISLEEIEAELEKRRKKIKNKKPERKSIEKI</sequence>
<dbReference type="EC" id="3.6.1.31" evidence="10"/>
<dbReference type="PANTHER" id="PTHR42945">
    <property type="entry name" value="HISTIDINE BIOSYNTHESIS BIFUNCTIONAL PROTEIN"/>
    <property type="match status" value="1"/>
</dbReference>
<keyword evidence="9 10" id="KW-0368">Histidine biosynthesis</keyword>
<evidence type="ECO:0000256" key="5">
    <source>
        <dbReference type="ARBA" id="ARBA00022605"/>
    </source>
</evidence>
<comment type="catalytic activity">
    <reaction evidence="1 10">
        <text>1-(5-phospho-beta-D-ribosyl)-ATP + H2O = 1-(5-phospho-beta-D-ribosyl)-5'-AMP + diphosphate + H(+)</text>
        <dbReference type="Rhea" id="RHEA:22828"/>
        <dbReference type="ChEBI" id="CHEBI:15377"/>
        <dbReference type="ChEBI" id="CHEBI:15378"/>
        <dbReference type="ChEBI" id="CHEBI:33019"/>
        <dbReference type="ChEBI" id="CHEBI:59457"/>
        <dbReference type="ChEBI" id="CHEBI:73183"/>
        <dbReference type="EC" id="3.6.1.31"/>
    </reaction>
</comment>
<dbReference type="GO" id="GO:0005737">
    <property type="term" value="C:cytoplasm"/>
    <property type="evidence" value="ECO:0007669"/>
    <property type="project" value="UniProtKB-SubCell"/>
</dbReference>
<protein>
    <recommendedName>
        <fullName evidence="10">Phosphoribosyl-ATP pyrophosphatase</fullName>
        <shortName evidence="10">PRA-PH</shortName>
        <ecNumber evidence="10">3.6.1.31</ecNumber>
    </recommendedName>
</protein>
<dbReference type="OrthoDB" id="9795769at2"/>
<dbReference type="NCBIfam" id="TIGR03188">
    <property type="entry name" value="histidine_hisI"/>
    <property type="match status" value="1"/>
</dbReference>
<dbReference type="Proteomes" id="UP000019482">
    <property type="component" value="Unassembled WGS sequence"/>
</dbReference>
<dbReference type="AlphaFoldDB" id="W6N1E8"/>
<keyword evidence="5 10" id="KW-0028">Amino-acid biosynthesis</keyword>
<dbReference type="Gene3D" id="1.10.287.1080">
    <property type="entry name" value="MazG-like"/>
    <property type="match status" value="1"/>
</dbReference>
<name>W6N1E8_CLOTY</name>
<dbReference type="RefSeq" id="WP_017750721.1">
    <property type="nucleotide sequence ID" value="NZ_CBXI010000003.1"/>
</dbReference>
<proteinExistence type="inferred from homology"/>
<dbReference type="UniPathway" id="UPA00031">
    <property type="reaction ID" value="UER00007"/>
</dbReference>
<dbReference type="SUPFAM" id="SSF101386">
    <property type="entry name" value="all-alpha NTP pyrophosphatases"/>
    <property type="match status" value="1"/>
</dbReference>
<evidence type="ECO:0000256" key="1">
    <source>
        <dbReference type="ARBA" id="ARBA00001460"/>
    </source>
</evidence>
<dbReference type="GO" id="GO:0004636">
    <property type="term" value="F:phosphoribosyl-ATP diphosphatase activity"/>
    <property type="evidence" value="ECO:0007669"/>
    <property type="project" value="UniProtKB-UniRule"/>
</dbReference>
<dbReference type="GO" id="GO:0000105">
    <property type="term" value="P:L-histidine biosynthetic process"/>
    <property type="evidence" value="ECO:0007669"/>
    <property type="project" value="UniProtKB-UniRule"/>
</dbReference>
<evidence type="ECO:0000256" key="10">
    <source>
        <dbReference type="HAMAP-Rule" id="MF_01020"/>
    </source>
</evidence>
<gene>
    <name evidence="10" type="primary">hisE</name>
    <name evidence="11" type="ORF">CTDIVETGP_0128</name>
</gene>
<keyword evidence="8 10" id="KW-0067">ATP-binding</keyword>
<evidence type="ECO:0000256" key="4">
    <source>
        <dbReference type="ARBA" id="ARBA00022490"/>
    </source>
</evidence>
<evidence type="ECO:0000256" key="3">
    <source>
        <dbReference type="ARBA" id="ARBA00005204"/>
    </source>
</evidence>
<comment type="pathway">
    <text evidence="3 10">Amino-acid biosynthesis; L-histidine biosynthesis; L-histidine from 5-phospho-alpha-D-ribose 1-diphosphate: step 2/9.</text>
</comment>
<comment type="similarity">
    <text evidence="10">Belongs to the PRA-PH family.</text>
</comment>
<evidence type="ECO:0000256" key="9">
    <source>
        <dbReference type="ARBA" id="ARBA00023102"/>
    </source>
</evidence>
<evidence type="ECO:0000313" key="11">
    <source>
        <dbReference type="EMBL" id="CDL90058.1"/>
    </source>
</evidence>
<keyword evidence="7 10" id="KW-0378">Hydrolase</keyword>
<organism evidence="11 12">
    <name type="scientific">Clostridium tyrobutyricum DIVETGP</name>
    <dbReference type="NCBI Taxonomy" id="1408889"/>
    <lineage>
        <taxon>Bacteria</taxon>
        <taxon>Bacillati</taxon>
        <taxon>Bacillota</taxon>
        <taxon>Clostridia</taxon>
        <taxon>Eubacteriales</taxon>
        <taxon>Clostridiaceae</taxon>
        <taxon>Clostridium</taxon>
    </lineage>
</organism>
<evidence type="ECO:0000256" key="7">
    <source>
        <dbReference type="ARBA" id="ARBA00022801"/>
    </source>
</evidence>
<reference evidence="11 12" key="1">
    <citation type="journal article" date="2015" name="Genome Announc.">
        <title>Draft Genome Sequence of Clostridium tyrobutyricum Strain DIVETGP, Isolated from Cow's Milk for Grana Padano Production.</title>
        <authorList>
            <person name="Soggiu A."/>
            <person name="Piras C."/>
            <person name="Gaiarsa S."/>
            <person name="Sassera D."/>
            <person name="Roncada P."/>
            <person name="Bendixen E."/>
            <person name="Brasca M."/>
            <person name="Bonizzi L."/>
        </authorList>
    </citation>
    <scope>NUCLEOTIDE SEQUENCE [LARGE SCALE GENOMIC DNA]</scope>
    <source>
        <strain evidence="11 12">DIVETGP</strain>
    </source>
</reference>
<dbReference type="GeneID" id="29419277"/>
<evidence type="ECO:0000256" key="6">
    <source>
        <dbReference type="ARBA" id="ARBA00022741"/>
    </source>
</evidence>
<keyword evidence="6 10" id="KW-0547">Nucleotide-binding</keyword>
<dbReference type="CDD" id="cd11534">
    <property type="entry name" value="NTP-PPase_HisIE_like"/>
    <property type="match status" value="1"/>
</dbReference>
<dbReference type="GO" id="GO:0005524">
    <property type="term" value="F:ATP binding"/>
    <property type="evidence" value="ECO:0007669"/>
    <property type="project" value="UniProtKB-KW"/>
</dbReference>
<accession>W6N1E8</accession>
<dbReference type="InterPro" id="IPR008179">
    <property type="entry name" value="HisE"/>
</dbReference>
<dbReference type="InterPro" id="IPR021130">
    <property type="entry name" value="PRib-ATP_PPHydrolase-like"/>
</dbReference>
<keyword evidence="4 10" id="KW-0963">Cytoplasm</keyword>
<evidence type="ECO:0000256" key="2">
    <source>
        <dbReference type="ARBA" id="ARBA00004496"/>
    </source>
</evidence>